<name>A0ABY6L9S0_9ARAC</name>
<gene>
    <name evidence="1" type="ORF">LAZ67_15001689</name>
</gene>
<protein>
    <submittedName>
        <fullName evidence="1">Uncharacterized protein</fullName>
    </submittedName>
</protein>
<sequence>MSAVFYSQEREDVLVSLTPEEKIILAELLDCGIASIGDSDHYITQKLSVFKVACEAEFQTSLHEGSTSLKILTSTDPVDGPQQGSHSRDYGGAASVLMLESAAKASASMLGTASNYKQSQTFTKVCLDHGAMINESCTPTPHSMRGIRIENNNKIYPTCPKCSLAPAAPEHILACIRCNKQELWESPLLIMKELEEHGVMEFITCIKFCVKNEIKCADAFRMLTVAYGEATLDRSNVYRW</sequence>
<keyword evidence="2" id="KW-1185">Reference proteome</keyword>
<dbReference type="Gene3D" id="1.10.10.1450">
    <property type="match status" value="1"/>
</dbReference>
<accession>A0ABY6L9S0</accession>
<proteinExistence type="predicted"/>
<organism evidence="1 2">
    <name type="scientific">Cordylochernes scorpioides</name>
    <dbReference type="NCBI Taxonomy" id="51811"/>
    <lineage>
        <taxon>Eukaryota</taxon>
        <taxon>Metazoa</taxon>
        <taxon>Ecdysozoa</taxon>
        <taxon>Arthropoda</taxon>
        <taxon>Chelicerata</taxon>
        <taxon>Arachnida</taxon>
        <taxon>Pseudoscorpiones</taxon>
        <taxon>Cheliferoidea</taxon>
        <taxon>Chernetidae</taxon>
        <taxon>Cordylochernes</taxon>
    </lineage>
</organism>
<reference evidence="1 2" key="1">
    <citation type="submission" date="2022-01" db="EMBL/GenBank/DDBJ databases">
        <title>A chromosomal length assembly of Cordylochernes scorpioides.</title>
        <authorList>
            <person name="Zeh D."/>
            <person name="Zeh J."/>
        </authorList>
    </citation>
    <scope>NUCLEOTIDE SEQUENCE [LARGE SCALE GENOMIC DNA]</scope>
    <source>
        <strain evidence="1">IN4F17</strain>
        <tissue evidence="1">Whole Body</tissue>
    </source>
</reference>
<evidence type="ECO:0000313" key="1">
    <source>
        <dbReference type="EMBL" id="UYV77604.1"/>
    </source>
</evidence>
<evidence type="ECO:0000313" key="2">
    <source>
        <dbReference type="Proteomes" id="UP001235939"/>
    </source>
</evidence>
<dbReference type="EMBL" id="CP092877">
    <property type="protein sequence ID" value="UYV77604.1"/>
    <property type="molecule type" value="Genomic_DNA"/>
</dbReference>
<dbReference type="Proteomes" id="UP001235939">
    <property type="component" value="Chromosome 15"/>
</dbReference>